<dbReference type="Proteomes" id="UP000290921">
    <property type="component" value="Unassembled WGS sequence"/>
</dbReference>
<evidence type="ECO:0000313" key="5">
    <source>
        <dbReference type="Proteomes" id="UP000290921"/>
    </source>
</evidence>
<reference evidence="3 6" key="2">
    <citation type="submission" date="2022-09" db="EMBL/GenBank/DDBJ databases">
        <title>complete genome sequences of Clostridium tetani str. KHSU-234311-028 isolated from soil.</title>
        <authorList>
            <person name="Sekizuka T."/>
            <person name="Shitada C."/>
            <person name="Takahashi M."/>
            <person name="Kuroda M."/>
        </authorList>
    </citation>
    <scope>NUCLEOTIDE SEQUENCE [LARGE SCALE GENOMIC DNA]</scope>
    <source>
        <strain evidence="3 6">KHSU-234311-028</strain>
    </source>
</reference>
<gene>
    <name evidence="4" type="ORF">DP130_07910</name>
    <name evidence="3" type="ORF">K234311028_01100</name>
</gene>
<dbReference type="Proteomes" id="UP001321763">
    <property type="component" value="Chromosome"/>
</dbReference>
<organism evidence="4 5">
    <name type="scientific">Clostridium tetani</name>
    <dbReference type="NCBI Taxonomy" id="1513"/>
    <lineage>
        <taxon>Bacteria</taxon>
        <taxon>Bacillati</taxon>
        <taxon>Bacillota</taxon>
        <taxon>Clostridia</taxon>
        <taxon>Eubacteriales</taxon>
        <taxon>Clostridiaceae</taxon>
        <taxon>Clostridium</taxon>
    </lineage>
</organism>
<evidence type="ECO:0000313" key="3">
    <source>
        <dbReference type="EMBL" id="BDR79864.1"/>
    </source>
</evidence>
<dbReference type="EMBL" id="QMAP01000006">
    <property type="protein sequence ID" value="RXI48645.1"/>
    <property type="molecule type" value="Genomic_DNA"/>
</dbReference>
<dbReference type="RefSeq" id="WP_129030424.1">
    <property type="nucleotide sequence ID" value="NZ_AP026804.1"/>
</dbReference>
<protein>
    <submittedName>
        <fullName evidence="4">MtlR transcriptional regulator</fullName>
    </submittedName>
</protein>
<dbReference type="EMBL" id="AP026818">
    <property type="protein sequence ID" value="BDR79864.1"/>
    <property type="molecule type" value="Genomic_DNA"/>
</dbReference>
<evidence type="ECO:0000256" key="1">
    <source>
        <dbReference type="ARBA" id="ARBA00022679"/>
    </source>
</evidence>
<dbReference type="SUPFAM" id="SSF52794">
    <property type="entry name" value="PTS system IIB component-like"/>
    <property type="match status" value="1"/>
</dbReference>
<name>A0A4V1LEP1_CLOTA</name>
<dbReference type="GO" id="GO:0009401">
    <property type="term" value="P:phosphoenolpyruvate-dependent sugar phosphotransferase system"/>
    <property type="evidence" value="ECO:0007669"/>
    <property type="project" value="InterPro"/>
</dbReference>
<evidence type="ECO:0000259" key="2">
    <source>
        <dbReference type="Pfam" id="PF02302"/>
    </source>
</evidence>
<evidence type="ECO:0000313" key="6">
    <source>
        <dbReference type="Proteomes" id="UP001321763"/>
    </source>
</evidence>
<dbReference type="GO" id="GO:0008982">
    <property type="term" value="F:protein-N(PI)-phosphohistidine-sugar phosphotransferase activity"/>
    <property type="evidence" value="ECO:0007669"/>
    <property type="project" value="InterPro"/>
</dbReference>
<proteinExistence type="predicted"/>
<keyword evidence="1" id="KW-0808">Transferase</keyword>
<dbReference type="InterPro" id="IPR003501">
    <property type="entry name" value="PTS_EIIB_2/3"/>
</dbReference>
<accession>A0A4V1LEP1</accession>
<dbReference type="Gene3D" id="3.40.50.2300">
    <property type="match status" value="1"/>
</dbReference>
<feature type="domain" description="Phosphotransferase system EIIB component type 2/3" evidence="2">
    <location>
        <begin position="3"/>
        <end position="84"/>
    </location>
</feature>
<reference evidence="4 5" key="1">
    <citation type="submission" date="2018-06" db="EMBL/GenBank/DDBJ databases">
        <title>Genome conservation of Clostridium tetani.</title>
        <authorList>
            <person name="Bruggemann H."/>
            <person name="Popoff M.R."/>
        </authorList>
    </citation>
    <scope>NUCLEOTIDE SEQUENCE [LARGE SCALE GENOMIC DNA]</scope>
    <source>
        <strain evidence="4 5">2017.061</strain>
    </source>
</reference>
<evidence type="ECO:0000313" key="4">
    <source>
        <dbReference type="EMBL" id="RXI48645.1"/>
    </source>
</evidence>
<dbReference type="AlphaFoldDB" id="A0A4V1LEP1"/>
<dbReference type="Pfam" id="PF02302">
    <property type="entry name" value="PTS_IIB"/>
    <property type="match status" value="1"/>
</dbReference>
<dbReference type="InterPro" id="IPR036095">
    <property type="entry name" value="PTS_EIIB-like_sf"/>
</dbReference>
<sequence length="98" mass="11244">MLNIVIVCSLGLGSSFIIEANVKRYFKNKKLKHNIIRCDVTTAGLYDPDIYICSEDINFYIDKKDIAKVELEDLLDQEEIKLKLDNYLKSRGILDGCI</sequence>